<feature type="compositionally biased region" description="Polar residues" evidence="1">
    <location>
        <begin position="102"/>
        <end position="116"/>
    </location>
</feature>
<accession>A0A327Y316</accession>
<dbReference type="InterPro" id="IPR012337">
    <property type="entry name" value="RNaseH-like_sf"/>
</dbReference>
<gene>
    <name evidence="2" type="ORF">ATI53_102939</name>
</gene>
<protein>
    <recommendedName>
        <fullName evidence="4">Integrase-like protein</fullName>
    </recommendedName>
</protein>
<dbReference type="AlphaFoldDB" id="A0A327Y316"/>
<name>A0A327Y316_9RHOB</name>
<feature type="region of interest" description="Disordered" evidence="1">
    <location>
        <begin position="86"/>
        <end position="116"/>
    </location>
</feature>
<evidence type="ECO:0000313" key="2">
    <source>
        <dbReference type="EMBL" id="RAK14145.1"/>
    </source>
</evidence>
<dbReference type="Proteomes" id="UP000249165">
    <property type="component" value="Unassembled WGS sequence"/>
</dbReference>
<evidence type="ECO:0000313" key="3">
    <source>
        <dbReference type="Proteomes" id="UP000249165"/>
    </source>
</evidence>
<evidence type="ECO:0000256" key="1">
    <source>
        <dbReference type="SAM" id="MobiDB-lite"/>
    </source>
</evidence>
<dbReference type="OrthoDB" id="9803878at2"/>
<keyword evidence="3" id="KW-1185">Reference proteome</keyword>
<dbReference type="InterPro" id="IPR036397">
    <property type="entry name" value="RNaseH_sf"/>
</dbReference>
<dbReference type="RefSeq" id="WP_111550731.1">
    <property type="nucleotide sequence ID" value="NZ_LIGK01000027.1"/>
</dbReference>
<dbReference type="GO" id="GO:0003676">
    <property type="term" value="F:nucleic acid binding"/>
    <property type="evidence" value="ECO:0007669"/>
    <property type="project" value="InterPro"/>
</dbReference>
<evidence type="ECO:0008006" key="4">
    <source>
        <dbReference type="Google" id="ProtNLM"/>
    </source>
</evidence>
<organism evidence="2 3">
    <name type="scientific">Salipiger aestuarii</name>
    <dbReference type="NCBI Taxonomy" id="568098"/>
    <lineage>
        <taxon>Bacteria</taxon>
        <taxon>Pseudomonadati</taxon>
        <taxon>Pseudomonadota</taxon>
        <taxon>Alphaproteobacteria</taxon>
        <taxon>Rhodobacterales</taxon>
        <taxon>Roseobacteraceae</taxon>
        <taxon>Salipiger</taxon>
    </lineage>
</organism>
<comment type="caution">
    <text evidence="2">The sequence shown here is derived from an EMBL/GenBank/DDBJ whole genome shotgun (WGS) entry which is preliminary data.</text>
</comment>
<sequence length="116" mass="13261">MADESARRFLRDLEHVCPLRIRTVLTDSGKEFTDRLFGPRGRAATGEHEVDTPRAAPAASLHRQIDGMVERFSGQAEEVLQSLRFRSGEDPETPPHRDLWLYTQQRTQSASGSRWR</sequence>
<feature type="region of interest" description="Disordered" evidence="1">
    <location>
        <begin position="36"/>
        <end position="59"/>
    </location>
</feature>
<dbReference type="Gene3D" id="3.30.420.10">
    <property type="entry name" value="Ribonuclease H-like superfamily/Ribonuclease H"/>
    <property type="match status" value="1"/>
</dbReference>
<dbReference type="SUPFAM" id="SSF53098">
    <property type="entry name" value="Ribonuclease H-like"/>
    <property type="match status" value="1"/>
</dbReference>
<dbReference type="EMBL" id="QLMG01000029">
    <property type="protein sequence ID" value="RAK14145.1"/>
    <property type="molecule type" value="Genomic_DNA"/>
</dbReference>
<feature type="compositionally biased region" description="Basic and acidic residues" evidence="1">
    <location>
        <begin position="86"/>
        <end position="99"/>
    </location>
</feature>
<proteinExistence type="predicted"/>
<reference evidence="2 3" key="1">
    <citation type="submission" date="2018-06" db="EMBL/GenBank/DDBJ databases">
        <title>Genomic Encyclopedia of Archaeal and Bacterial Type Strains, Phase II (KMG-II): from individual species to whole genera.</title>
        <authorList>
            <person name="Goeker M."/>
        </authorList>
    </citation>
    <scope>NUCLEOTIDE SEQUENCE [LARGE SCALE GENOMIC DNA]</scope>
    <source>
        <strain evidence="2 3">DSM 22011</strain>
    </source>
</reference>